<comment type="caution">
    <text evidence="1">The sequence shown here is derived from an EMBL/GenBank/DDBJ whole genome shotgun (WGS) entry which is preliminary data.</text>
</comment>
<name>A0A5C6FLR6_9PLAN</name>
<sequence length="179" mass="19697">MTQPADATTGPNDALPQDVRLCIGNFAVHFHWRMDRFCHDVAFGDHPLLKSVEGTGEDVWPASAPLQQISVESIGDRCVALGVGASGTSHFSVSVEPESFTDNDCTIRFEWACRSKEASTDPRSTYQWPAEHRSLIDIAPESSTRQDNDGASICLRPTSESGPTYVWAYRVTVRRPVGE</sequence>
<gene>
    <name evidence="1" type="ORF">V7x_48480</name>
</gene>
<dbReference type="OrthoDB" id="273982at2"/>
<evidence type="ECO:0000313" key="2">
    <source>
        <dbReference type="Proteomes" id="UP000316476"/>
    </source>
</evidence>
<proteinExistence type="predicted"/>
<dbReference type="RefSeq" id="WP_146415781.1">
    <property type="nucleotide sequence ID" value="NZ_SJPZ01000002.1"/>
</dbReference>
<accession>A0A5C6FLR6</accession>
<dbReference type="AlphaFoldDB" id="A0A5C6FLR6"/>
<evidence type="ECO:0000313" key="1">
    <source>
        <dbReference type="EMBL" id="TWU63110.1"/>
    </source>
</evidence>
<reference evidence="1 2" key="1">
    <citation type="submission" date="2019-02" db="EMBL/GenBank/DDBJ databases">
        <title>Deep-cultivation of Planctomycetes and their phenomic and genomic characterization uncovers novel biology.</title>
        <authorList>
            <person name="Wiegand S."/>
            <person name="Jogler M."/>
            <person name="Boedeker C."/>
            <person name="Pinto D."/>
            <person name="Vollmers J."/>
            <person name="Rivas-Marin E."/>
            <person name="Kohn T."/>
            <person name="Peeters S.H."/>
            <person name="Heuer A."/>
            <person name="Rast P."/>
            <person name="Oberbeckmann S."/>
            <person name="Bunk B."/>
            <person name="Jeske O."/>
            <person name="Meyerdierks A."/>
            <person name="Storesund J.E."/>
            <person name="Kallscheuer N."/>
            <person name="Luecker S."/>
            <person name="Lage O.M."/>
            <person name="Pohl T."/>
            <person name="Merkel B.J."/>
            <person name="Hornburger P."/>
            <person name="Mueller R.-W."/>
            <person name="Bruemmer F."/>
            <person name="Labrenz M."/>
            <person name="Spormann A.M."/>
            <person name="Op Den Camp H."/>
            <person name="Overmann J."/>
            <person name="Amann R."/>
            <person name="Jetten M.S.M."/>
            <person name="Mascher T."/>
            <person name="Medema M.H."/>
            <person name="Devos D.P."/>
            <person name="Kaster A.-K."/>
            <person name="Ovreas L."/>
            <person name="Rohde M."/>
            <person name="Galperin M.Y."/>
            <person name="Jogler C."/>
        </authorList>
    </citation>
    <scope>NUCLEOTIDE SEQUENCE [LARGE SCALE GENOMIC DNA]</scope>
    <source>
        <strain evidence="1 2">V7</strain>
    </source>
</reference>
<protein>
    <submittedName>
        <fullName evidence="1">Uncharacterized protein</fullName>
    </submittedName>
</protein>
<dbReference type="EMBL" id="SJPZ01000002">
    <property type="protein sequence ID" value="TWU63110.1"/>
    <property type="molecule type" value="Genomic_DNA"/>
</dbReference>
<organism evidence="1 2">
    <name type="scientific">Crateriforma conspicua</name>
    <dbReference type="NCBI Taxonomy" id="2527996"/>
    <lineage>
        <taxon>Bacteria</taxon>
        <taxon>Pseudomonadati</taxon>
        <taxon>Planctomycetota</taxon>
        <taxon>Planctomycetia</taxon>
        <taxon>Planctomycetales</taxon>
        <taxon>Planctomycetaceae</taxon>
        <taxon>Crateriforma</taxon>
    </lineage>
</organism>
<dbReference type="Proteomes" id="UP000316476">
    <property type="component" value="Unassembled WGS sequence"/>
</dbReference>